<reference evidence="2" key="1">
    <citation type="submission" date="2014-09" db="EMBL/GenBank/DDBJ databases">
        <authorList>
            <person name="Magalhaes I.L.F."/>
            <person name="Oliveira U."/>
            <person name="Santos F.R."/>
            <person name="Vidigal T.H.D.A."/>
            <person name="Brescovit A.D."/>
            <person name="Santos A.J."/>
        </authorList>
    </citation>
    <scope>NUCLEOTIDE SEQUENCE</scope>
    <source>
        <tissue evidence="2">Shoot tissue taken approximately 20 cm above the soil surface</tissue>
    </source>
</reference>
<feature type="region of interest" description="Disordered" evidence="1">
    <location>
        <begin position="1"/>
        <end position="55"/>
    </location>
</feature>
<dbReference type="EMBL" id="GBRH01252766">
    <property type="protein sequence ID" value="JAD45129.1"/>
    <property type="molecule type" value="Transcribed_RNA"/>
</dbReference>
<accession>A0A0A9A0I2</accession>
<feature type="compositionally biased region" description="Low complexity" evidence="1">
    <location>
        <begin position="19"/>
        <end position="30"/>
    </location>
</feature>
<evidence type="ECO:0000256" key="1">
    <source>
        <dbReference type="SAM" id="MobiDB-lite"/>
    </source>
</evidence>
<evidence type="ECO:0008006" key="3">
    <source>
        <dbReference type="Google" id="ProtNLM"/>
    </source>
</evidence>
<feature type="compositionally biased region" description="Polar residues" evidence="1">
    <location>
        <begin position="38"/>
        <end position="55"/>
    </location>
</feature>
<feature type="region of interest" description="Disordered" evidence="1">
    <location>
        <begin position="69"/>
        <end position="99"/>
    </location>
</feature>
<sequence>MNNSLASKDANELGQSTGNPNAMDNMNNCNVSKDANESGKSTDNPSSTNNLNNRGSTVHFSAVCVDGSHVADGSGENGSGAGAAQDAEKSQQDPVVGMTFPTEDETFDFYNAYARRKGFSVRKRSPFSKERWNCTGQAFCV</sequence>
<name>A0A0A9A0I2_ARUDO</name>
<dbReference type="PANTHER" id="PTHR46328">
    <property type="entry name" value="FAR-RED IMPAIRED RESPONSIVE (FAR1) FAMILY PROTEIN-RELATED"/>
    <property type="match status" value="1"/>
</dbReference>
<dbReference type="PANTHER" id="PTHR46328:SF35">
    <property type="entry name" value="PROTEIN FAR1-RELATED SEQUENCE 5-LIKE"/>
    <property type="match status" value="1"/>
</dbReference>
<dbReference type="AlphaFoldDB" id="A0A0A9A0I2"/>
<protein>
    <recommendedName>
        <fullName evidence="3">Protein FAR1-RELATED SEQUENCE</fullName>
    </recommendedName>
</protein>
<proteinExistence type="predicted"/>
<evidence type="ECO:0000313" key="2">
    <source>
        <dbReference type="EMBL" id="JAD45129.1"/>
    </source>
</evidence>
<organism evidence="2">
    <name type="scientific">Arundo donax</name>
    <name type="common">Giant reed</name>
    <name type="synonym">Donax arundinaceus</name>
    <dbReference type="NCBI Taxonomy" id="35708"/>
    <lineage>
        <taxon>Eukaryota</taxon>
        <taxon>Viridiplantae</taxon>
        <taxon>Streptophyta</taxon>
        <taxon>Embryophyta</taxon>
        <taxon>Tracheophyta</taxon>
        <taxon>Spermatophyta</taxon>
        <taxon>Magnoliopsida</taxon>
        <taxon>Liliopsida</taxon>
        <taxon>Poales</taxon>
        <taxon>Poaceae</taxon>
        <taxon>PACMAD clade</taxon>
        <taxon>Arundinoideae</taxon>
        <taxon>Arundineae</taxon>
        <taxon>Arundo</taxon>
    </lineage>
</organism>
<reference evidence="2" key="2">
    <citation type="journal article" date="2015" name="Data Brief">
        <title>Shoot transcriptome of the giant reed, Arundo donax.</title>
        <authorList>
            <person name="Barrero R.A."/>
            <person name="Guerrero F.D."/>
            <person name="Moolhuijzen P."/>
            <person name="Goolsby J.A."/>
            <person name="Tidwell J."/>
            <person name="Bellgard S.E."/>
            <person name="Bellgard M.I."/>
        </authorList>
    </citation>
    <scope>NUCLEOTIDE SEQUENCE</scope>
    <source>
        <tissue evidence="2">Shoot tissue taken approximately 20 cm above the soil surface</tissue>
    </source>
</reference>